<name>A0ABS3Q8K4_9GAMM</name>
<gene>
    <name evidence="1" type="ORF">J3998_11245</name>
</gene>
<protein>
    <recommendedName>
        <fullName evidence="3">XRE family transcriptional regulator</fullName>
    </recommendedName>
</protein>
<evidence type="ECO:0008006" key="3">
    <source>
        <dbReference type="Google" id="ProtNLM"/>
    </source>
</evidence>
<accession>A0ABS3Q8K4</accession>
<dbReference type="RefSeq" id="WP_208150763.1">
    <property type="nucleotide sequence ID" value="NZ_JAGETV010000027.1"/>
</dbReference>
<evidence type="ECO:0000313" key="1">
    <source>
        <dbReference type="EMBL" id="MBO1928150.1"/>
    </source>
</evidence>
<evidence type="ECO:0000313" key="2">
    <source>
        <dbReference type="Proteomes" id="UP000664835"/>
    </source>
</evidence>
<dbReference type="EMBL" id="JAGETV010000027">
    <property type="protein sequence ID" value="MBO1928150.1"/>
    <property type="molecule type" value="Genomic_DNA"/>
</dbReference>
<reference evidence="1 2" key="1">
    <citation type="submission" date="2021-03" db="EMBL/GenBank/DDBJ databases">
        <title>Thiomicrorhabdus sp.nov.,novel sulfur-oxidizing bacteria isolated from coastal sediment.</title>
        <authorList>
            <person name="Liu X."/>
        </authorList>
    </citation>
    <scope>NUCLEOTIDE SEQUENCE [LARGE SCALE GENOMIC DNA]</scope>
    <source>
        <strain evidence="1 2">6S2-11</strain>
    </source>
</reference>
<sequence length="71" mass="8100">MQKYMQIKDLSIAEVADTLEISPDDLQLFLQGKTSIDTHHFETLNGTWPEMVAYIFNIDASLCQEIPISIQ</sequence>
<dbReference type="Proteomes" id="UP000664835">
    <property type="component" value="Unassembled WGS sequence"/>
</dbReference>
<keyword evidence="2" id="KW-1185">Reference proteome</keyword>
<organism evidence="1 2">
    <name type="scientific">Thiomicrorhabdus marina</name>
    <dbReference type="NCBI Taxonomy" id="2818442"/>
    <lineage>
        <taxon>Bacteria</taxon>
        <taxon>Pseudomonadati</taxon>
        <taxon>Pseudomonadota</taxon>
        <taxon>Gammaproteobacteria</taxon>
        <taxon>Thiotrichales</taxon>
        <taxon>Piscirickettsiaceae</taxon>
        <taxon>Thiomicrorhabdus</taxon>
    </lineage>
</organism>
<proteinExistence type="predicted"/>
<comment type="caution">
    <text evidence="1">The sequence shown here is derived from an EMBL/GenBank/DDBJ whole genome shotgun (WGS) entry which is preliminary data.</text>
</comment>